<name>A0A1G7PZM9_9PROT</name>
<dbReference type="GO" id="GO:0043190">
    <property type="term" value="C:ATP-binding cassette (ABC) transporter complex"/>
    <property type="evidence" value="ECO:0007669"/>
    <property type="project" value="InterPro"/>
</dbReference>
<dbReference type="SUPFAM" id="SSF53850">
    <property type="entry name" value="Periplasmic binding protein-like II"/>
    <property type="match status" value="1"/>
</dbReference>
<feature type="chain" id="PRO_5011729776" evidence="1">
    <location>
        <begin position="23"/>
        <end position="330"/>
    </location>
</feature>
<dbReference type="Proteomes" id="UP000199415">
    <property type="component" value="Unassembled WGS sequence"/>
</dbReference>
<organism evidence="3 4">
    <name type="scientific">Limimonas halophila</name>
    <dbReference type="NCBI Taxonomy" id="1082479"/>
    <lineage>
        <taxon>Bacteria</taxon>
        <taxon>Pseudomonadati</taxon>
        <taxon>Pseudomonadota</taxon>
        <taxon>Alphaproteobacteria</taxon>
        <taxon>Rhodospirillales</taxon>
        <taxon>Rhodovibrionaceae</taxon>
        <taxon>Limimonas</taxon>
    </lineage>
</organism>
<dbReference type="STRING" id="1082479.SAMN05216241_103156"/>
<protein>
    <submittedName>
        <fullName evidence="3">Glycine betaine/proline transport system substrate-binding protein</fullName>
    </submittedName>
</protein>
<keyword evidence="4" id="KW-1185">Reference proteome</keyword>
<dbReference type="EMBL" id="FNCE01000003">
    <property type="protein sequence ID" value="SDF91714.1"/>
    <property type="molecule type" value="Genomic_DNA"/>
</dbReference>
<dbReference type="GO" id="GO:0015871">
    <property type="term" value="P:choline transport"/>
    <property type="evidence" value="ECO:0007669"/>
    <property type="project" value="InterPro"/>
</dbReference>
<evidence type="ECO:0000313" key="3">
    <source>
        <dbReference type="EMBL" id="SDF91714.1"/>
    </source>
</evidence>
<feature type="domain" description="ABC-type glycine betaine transport system substrate-binding" evidence="2">
    <location>
        <begin position="38"/>
        <end position="286"/>
    </location>
</feature>
<accession>A0A1G7PZM9</accession>
<proteinExistence type="predicted"/>
<dbReference type="Gene3D" id="3.40.190.10">
    <property type="entry name" value="Periplasmic binding protein-like II"/>
    <property type="match status" value="1"/>
</dbReference>
<dbReference type="GO" id="GO:0042597">
    <property type="term" value="C:periplasmic space"/>
    <property type="evidence" value="ECO:0007669"/>
    <property type="project" value="InterPro"/>
</dbReference>
<feature type="signal peptide" evidence="1">
    <location>
        <begin position="1"/>
        <end position="22"/>
    </location>
</feature>
<dbReference type="Pfam" id="PF04069">
    <property type="entry name" value="OpuAC"/>
    <property type="match status" value="1"/>
</dbReference>
<dbReference type="GO" id="GO:0022857">
    <property type="term" value="F:transmembrane transporter activity"/>
    <property type="evidence" value="ECO:0007669"/>
    <property type="project" value="InterPro"/>
</dbReference>
<dbReference type="RefSeq" id="WP_176758549.1">
    <property type="nucleotide sequence ID" value="NZ_FNCE01000003.1"/>
</dbReference>
<dbReference type="GO" id="GO:0033265">
    <property type="term" value="F:choline binding"/>
    <property type="evidence" value="ECO:0007669"/>
    <property type="project" value="InterPro"/>
</dbReference>
<reference evidence="3 4" key="1">
    <citation type="submission" date="2016-10" db="EMBL/GenBank/DDBJ databases">
        <authorList>
            <person name="de Groot N.N."/>
        </authorList>
    </citation>
    <scope>NUCLEOTIDE SEQUENCE [LARGE SCALE GENOMIC DNA]</scope>
    <source>
        <strain evidence="3 4">DSM 25584</strain>
    </source>
</reference>
<dbReference type="InterPro" id="IPR007210">
    <property type="entry name" value="ABC_Gly_betaine_transp_sub-bd"/>
</dbReference>
<evidence type="ECO:0000313" key="4">
    <source>
        <dbReference type="Proteomes" id="UP000199415"/>
    </source>
</evidence>
<dbReference type="Gene3D" id="3.40.190.100">
    <property type="entry name" value="Glycine betaine-binding periplasmic protein, domain 2"/>
    <property type="match status" value="1"/>
</dbReference>
<dbReference type="CDD" id="cd13640">
    <property type="entry name" value="PBP2_ChoX"/>
    <property type="match status" value="1"/>
</dbReference>
<sequence length="330" mass="35945">MKHRIVSAVAAAAMLSVSAAPAAAQDAKELASKFDCSTVNFGLPNWTGVRVKTATATWMLDQLGYKTDSKTGSLPMVYQAMKGGDIDALLAQWMPSQRSIFRKYGIEGSLDVVSPNLLGGHYTLAVPTYVYEAGVKSIADLDEHKEKFGGQIFGIEAGSGGNDTIKSMLEDDYAGLGDWDLVASSEPGMLAEVEKRVEDEEWITFLAWAPHPMNINHDFKYLAGGEDYWGPNKGEVIVNTVTPEGYAWACPNIGQFLDNYDWTVEEQSLAMGLVNNDGMEPLAAGKRVLAKHPEMLERWFGRSGIYQTGGIKDVGGEKDALPIVRKALKQ</sequence>
<keyword evidence="1" id="KW-0732">Signal</keyword>
<evidence type="ECO:0000259" key="2">
    <source>
        <dbReference type="Pfam" id="PF04069"/>
    </source>
</evidence>
<gene>
    <name evidence="3" type="ORF">SAMN05216241_103156</name>
</gene>
<dbReference type="AlphaFoldDB" id="A0A1G7PZM9"/>
<evidence type="ECO:0000256" key="1">
    <source>
        <dbReference type="SAM" id="SignalP"/>
    </source>
</evidence>
<dbReference type="InterPro" id="IPR017783">
    <property type="entry name" value="ABC_choline_sub-bd"/>
</dbReference>